<dbReference type="HOGENOM" id="CLU_2789008_0_0_5"/>
<dbReference type="STRING" id="1486262.TM49_20435"/>
<dbReference type="EMBL" id="CP010803">
    <property type="protein sequence ID" value="AJY47502.1"/>
    <property type="molecule type" value="Genomic_DNA"/>
</dbReference>
<sequence length="68" mass="7514">MGHHGTELIANFATLLARPSCIDMEGLQMLQNEFIGDILRHRGASRRFRSRIGRKGKTVNAVFFGVGG</sequence>
<organism evidence="1 2">
    <name type="scientific">Martelella endophytica</name>
    <dbReference type="NCBI Taxonomy" id="1486262"/>
    <lineage>
        <taxon>Bacteria</taxon>
        <taxon>Pseudomonadati</taxon>
        <taxon>Pseudomonadota</taxon>
        <taxon>Alphaproteobacteria</taxon>
        <taxon>Hyphomicrobiales</taxon>
        <taxon>Aurantimonadaceae</taxon>
        <taxon>Martelella</taxon>
    </lineage>
</organism>
<evidence type="ECO:0000313" key="1">
    <source>
        <dbReference type="EMBL" id="AJY47502.1"/>
    </source>
</evidence>
<evidence type="ECO:0000313" key="2">
    <source>
        <dbReference type="Proteomes" id="UP000032611"/>
    </source>
</evidence>
<reference evidence="1 2" key="1">
    <citation type="journal article" date="2015" name="Genome Announc.">
        <title>Complete genome sequence of Martelella endophytica YC6887, which has antifungal activity associated with a halophyte.</title>
        <authorList>
            <person name="Khan A."/>
            <person name="Khan H."/>
            <person name="Chung E.J."/>
            <person name="Hossain M.T."/>
            <person name="Chung Y.R."/>
        </authorList>
    </citation>
    <scope>NUCLEOTIDE SEQUENCE [LARGE SCALE GENOMIC DNA]</scope>
    <source>
        <strain evidence="1">YC6887</strain>
    </source>
</reference>
<accession>A0A0D5LUS6</accession>
<name>A0A0D5LUS6_MAREN</name>
<keyword evidence="2" id="KW-1185">Reference proteome</keyword>
<dbReference type="Proteomes" id="UP000032611">
    <property type="component" value="Chromosome"/>
</dbReference>
<proteinExistence type="predicted"/>
<dbReference type="KEGG" id="mey:TM49_20435"/>
<dbReference type="AlphaFoldDB" id="A0A0D5LUS6"/>
<protein>
    <submittedName>
        <fullName evidence="1">Uncharacterized protein</fullName>
    </submittedName>
</protein>
<gene>
    <name evidence="1" type="ORF">TM49_20435</name>
</gene>